<dbReference type="STRING" id="1458275.AZ34_12120"/>
<evidence type="ECO:0000256" key="1">
    <source>
        <dbReference type="SAM" id="MobiDB-lite"/>
    </source>
</evidence>
<dbReference type="OrthoDB" id="9786336at2"/>
<feature type="region of interest" description="Disordered" evidence="1">
    <location>
        <begin position="70"/>
        <end position="104"/>
    </location>
</feature>
<dbReference type="Proteomes" id="UP000023268">
    <property type="component" value="Unassembled WGS sequence"/>
</dbReference>
<organism evidence="2 3">
    <name type="scientific">Hylemonella gracilis str. Niagara R</name>
    <dbReference type="NCBI Taxonomy" id="1458275"/>
    <lineage>
        <taxon>Bacteria</taxon>
        <taxon>Pseudomonadati</taxon>
        <taxon>Pseudomonadota</taxon>
        <taxon>Betaproteobacteria</taxon>
        <taxon>Burkholderiales</taxon>
        <taxon>Comamonadaceae</taxon>
        <taxon>Hylemonella</taxon>
    </lineage>
</organism>
<dbReference type="EMBL" id="JEMG01000001">
    <property type="protein sequence ID" value="EYC51735.1"/>
    <property type="molecule type" value="Genomic_DNA"/>
</dbReference>
<dbReference type="AlphaFoldDB" id="A0A016XIK6"/>
<dbReference type="Gene3D" id="3.60.20.10">
    <property type="entry name" value="Glutamine Phosphoribosylpyrophosphate, subunit 1, domain 1"/>
    <property type="match status" value="1"/>
</dbReference>
<dbReference type="eggNOG" id="COG3484">
    <property type="taxonomic scope" value="Bacteria"/>
</dbReference>
<proteinExistence type="predicted"/>
<comment type="caution">
    <text evidence="2">The sequence shown here is derived from an EMBL/GenBank/DDBJ whole genome shotgun (WGS) entry which is preliminary data.</text>
</comment>
<dbReference type="RefSeq" id="WP_035608297.1">
    <property type="nucleotide sequence ID" value="NZ_JEMG01000001.1"/>
</dbReference>
<reference evidence="2 3" key="1">
    <citation type="submission" date="2014-02" db="EMBL/GenBank/DDBJ databases">
        <title>Draft Genome of Hylemonella gracilis isolated from the Niagara River.</title>
        <authorList>
            <person name="Pawlowski D.R."/>
            <person name="Koudelka G.B."/>
        </authorList>
    </citation>
    <scope>NUCLEOTIDE SEQUENCE [LARGE SCALE GENOMIC DNA]</scope>
    <source>
        <strain evidence="2 3">Niagara R</strain>
    </source>
</reference>
<evidence type="ECO:0000313" key="3">
    <source>
        <dbReference type="Proteomes" id="UP000023268"/>
    </source>
</evidence>
<dbReference type="SUPFAM" id="SSF56235">
    <property type="entry name" value="N-terminal nucleophile aminohydrolases (Ntn hydrolases)"/>
    <property type="match status" value="1"/>
</dbReference>
<evidence type="ECO:0000313" key="2">
    <source>
        <dbReference type="EMBL" id="EYC51735.1"/>
    </source>
</evidence>
<protein>
    <submittedName>
        <fullName evidence="2">Peptidase</fullName>
    </submittedName>
</protein>
<dbReference type="InterPro" id="IPR016545">
    <property type="entry name" value="UCP009120_prtse"/>
</dbReference>
<sequence length="269" mass="29476">MTYCTAVRIDAGLVFLSDSRTNAGVDQISTFRKMHVYEVPGERVMVLLSSGNLSLSQAVASSLRVQMKPAGESGEMAQDGPHSRSTATADETPQADDGRNLGTAPNMFSAARIVGETVRRVHAREAAALKDFGIDFNINLIFGGQIRGEAPRLFNVYAAGNFIEATSETPYFQIGESKYGKPIMDRVVDGDLSLDEAAKCCLISMDSTMKSNLSVGLPLDLLCYETDSLRVTRQAMIDGKDPYFASLRERWGEQLRKVFSELPDPAYWP</sequence>
<dbReference type="PIRSF" id="PIRSF009120">
    <property type="entry name" value="UCP009120_prtse"/>
    <property type="match status" value="1"/>
</dbReference>
<gene>
    <name evidence="2" type="ORF">AZ34_12120</name>
</gene>
<dbReference type="InterPro" id="IPR029055">
    <property type="entry name" value="Ntn_hydrolases_N"/>
</dbReference>
<accession>A0A016XIK6</accession>
<name>A0A016XIK6_9BURK</name>